<dbReference type="InterPro" id="IPR027417">
    <property type="entry name" value="P-loop_NTPase"/>
</dbReference>
<reference evidence="2" key="1">
    <citation type="journal article" date="2019" name="Int. J. Syst. Evol. Microbiol.">
        <title>The Global Catalogue of Microorganisms (GCM) 10K type strain sequencing project: providing services to taxonomists for standard genome sequencing and annotation.</title>
        <authorList>
            <consortium name="The Broad Institute Genomics Platform"/>
            <consortium name="The Broad Institute Genome Sequencing Center for Infectious Disease"/>
            <person name="Wu L."/>
            <person name="Ma J."/>
        </authorList>
    </citation>
    <scope>NUCLEOTIDE SEQUENCE [LARGE SCALE GENOMIC DNA]</scope>
    <source>
        <strain evidence="2">CCUG 61484</strain>
    </source>
</reference>
<organism evidence="1 2">
    <name type="scientific">Mucilaginibacter litoreus</name>
    <dbReference type="NCBI Taxonomy" id="1048221"/>
    <lineage>
        <taxon>Bacteria</taxon>
        <taxon>Pseudomonadati</taxon>
        <taxon>Bacteroidota</taxon>
        <taxon>Sphingobacteriia</taxon>
        <taxon>Sphingobacteriales</taxon>
        <taxon>Sphingobacteriaceae</taxon>
        <taxon>Mucilaginibacter</taxon>
    </lineage>
</organism>
<evidence type="ECO:0008006" key="3">
    <source>
        <dbReference type="Google" id="ProtNLM"/>
    </source>
</evidence>
<accession>A0ABW3AM37</accession>
<gene>
    <name evidence="1" type="ORF">ACFQZX_00460</name>
</gene>
<evidence type="ECO:0000313" key="1">
    <source>
        <dbReference type="EMBL" id="MFD0792063.1"/>
    </source>
</evidence>
<keyword evidence="2" id="KW-1185">Reference proteome</keyword>
<dbReference type="RefSeq" id="WP_377110774.1">
    <property type="nucleotide sequence ID" value="NZ_JBHTHZ010000001.1"/>
</dbReference>
<evidence type="ECO:0000313" key="2">
    <source>
        <dbReference type="Proteomes" id="UP001597010"/>
    </source>
</evidence>
<proteinExistence type="predicted"/>
<dbReference type="EMBL" id="JBHTHZ010000001">
    <property type="protein sequence ID" value="MFD0792063.1"/>
    <property type="molecule type" value="Genomic_DNA"/>
</dbReference>
<protein>
    <recommendedName>
        <fullName evidence="3">AAA+ ATPase domain-containing protein</fullName>
    </recommendedName>
</protein>
<dbReference type="Proteomes" id="UP001597010">
    <property type="component" value="Unassembled WGS sequence"/>
</dbReference>
<dbReference type="SUPFAM" id="SSF52540">
    <property type="entry name" value="P-loop containing nucleoside triphosphate hydrolases"/>
    <property type="match status" value="1"/>
</dbReference>
<comment type="caution">
    <text evidence="1">The sequence shown here is derived from an EMBL/GenBank/DDBJ whole genome shotgun (WGS) entry which is preliminary data.</text>
</comment>
<dbReference type="Gene3D" id="3.40.50.300">
    <property type="entry name" value="P-loop containing nucleotide triphosphate hydrolases"/>
    <property type="match status" value="1"/>
</dbReference>
<sequence>MDKKTLIELRVDQSGDARAFKEKELIHLNEYNRVVSWINEALENIEVGDEETSNFNRQRNHNTITILGTRGSGKTSFLLSLLSSFENQSEDVEVLEIIDPTLIEEKGHIFLNVLSLIDDRVTQTLEQSDNNRIKSFQHTSEEWRIKFEALAHALPTLDGIGGNLTDTSWQDPEYIMQRGIRSVTASRKLEKSFRKLVTMALNIIDKKAFIVAFDDIDIDFKKGWPVLELLRKYFVSPQLITILSGDMRLYSLAVRKRQWENFGEQLLKVEGNSDAGMNYLRDLVTETESQYLQKVMKPVRRIHLNTLKEKLFLNPNFDVAVAYKNTKVKNIIDTYNSILKGFGIFNSYQAEIYRAFLLESPLRMQVRFFESNLKESTGDAISLLDPFVSDLYEMRLDIARITSSPQYLNITILDLLLRERILSETHQMQPTTVKPALNGSLTALTFLFSKSSAAGPEIIFDYFVRIGYLRNLLSSLGYNREKDNIEDPGIEDLCRHSGILQDKVLKDNIGMTTAYMVAFRDLRSRGDRPWAGIIPLLGLAGTSKKKQSSRIDRIDYIASNLNPDAKALVYLPLSISQSTLSQSSVLVYSFHVLLSAISELIRKVHSGDTYRGILELSQLRSYPMPDFRQRSSGIIDSDDSAEELDTNANQLSTNPSILESLLTTWVNAYPKKPIPPHLLGKISTRFFFAADAIQSIQKDEKLGRVMHALTVAFLNSVFIEDIKEHITRPAISLNNTRMSDDILINNLQRTVEGDTTELTLSKWLFACPLLLAYIDPSSKLKKAIANYAGPSLTEPSFTISVFHHLMEVKTKYRIVKPRNLDMIVQNFANAGITVFRMIDALNDEGTLIELSTLYSNLHPAERMTPEKLSRIIQYLEAEEEN</sequence>
<name>A0ABW3AM37_9SPHI</name>